<accession>M6VBF7</accession>
<evidence type="ECO:0000313" key="2">
    <source>
        <dbReference type="Proteomes" id="UP000012112"/>
    </source>
</evidence>
<dbReference type="EMBL" id="AKWD02000029">
    <property type="protein sequence ID" value="EMO54195.1"/>
    <property type="molecule type" value="Genomic_DNA"/>
</dbReference>
<comment type="caution">
    <text evidence="1">The sequence shown here is derived from an EMBL/GenBank/DDBJ whole genome shotgun (WGS) entry which is preliminary data.</text>
</comment>
<sequence length="38" mass="4801">MGKLLYRFTEKQKNDIRKIQSNVYQFRREPKRKIQFLV</sequence>
<organism evidence="1 2">
    <name type="scientific">Leptospira noguchii</name>
    <dbReference type="NCBI Taxonomy" id="28182"/>
    <lineage>
        <taxon>Bacteria</taxon>
        <taxon>Pseudomonadati</taxon>
        <taxon>Spirochaetota</taxon>
        <taxon>Spirochaetia</taxon>
        <taxon>Leptospirales</taxon>
        <taxon>Leptospiraceae</taxon>
        <taxon>Leptospira</taxon>
    </lineage>
</organism>
<gene>
    <name evidence="1" type="ORF">LEP1GSC172_3791</name>
</gene>
<name>M6VBF7_9LEPT</name>
<dbReference type="AlphaFoldDB" id="M6VBF7"/>
<evidence type="ECO:0000313" key="1">
    <source>
        <dbReference type="EMBL" id="EMO54195.1"/>
    </source>
</evidence>
<proteinExistence type="predicted"/>
<reference evidence="1 2" key="1">
    <citation type="submission" date="2013-01" db="EMBL/GenBank/DDBJ databases">
        <authorList>
            <person name="Harkins D.M."/>
            <person name="Durkin A.S."/>
            <person name="Brinkac L.M."/>
            <person name="Haft D.H."/>
            <person name="Selengut J.D."/>
            <person name="Sanka R."/>
            <person name="DePew J."/>
            <person name="Purushe J."/>
            <person name="Matthias M.A."/>
            <person name="Vinetz J.M."/>
            <person name="Sutton G.G."/>
            <person name="Nierman W.C."/>
            <person name="Fouts D.E."/>
        </authorList>
    </citation>
    <scope>NUCLEOTIDE SEQUENCE [LARGE SCALE GENOMIC DNA]</scope>
    <source>
        <strain evidence="1 2">HAI1536</strain>
    </source>
</reference>
<dbReference type="Proteomes" id="UP000012112">
    <property type="component" value="Unassembled WGS sequence"/>
</dbReference>
<protein>
    <submittedName>
        <fullName evidence="1">Uncharacterized protein</fullName>
    </submittedName>
</protein>